<reference evidence="2 3" key="1">
    <citation type="submission" date="2018-08" db="EMBL/GenBank/DDBJ databases">
        <title>Fulvimarina sp. 85, whole genome shotgun sequence.</title>
        <authorList>
            <person name="Tuo L."/>
        </authorList>
    </citation>
    <scope>NUCLEOTIDE SEQUENCE [LARGE SCALE GENOMIC DNA]</scope>
    <source>
        <strain evidence="2 3">85</strain>
    </source>
</reference>
<organism evidence="2 3">
    <name type="scientific">Fulvimarina endophytica</name>
    <dbReference type="NCBI Taxonomy" id="2293836"/>
    <lineage>
        <taxon>Bacteria</taxon>
        <taxon>Pseudomonadati</taxon>
        <taxon>Pseudomonadota</taxon>
        <taxon>Alphaproteobacteria</taxon>
        <taxon>Hyphomicrobiales</taxon>
        <taxon>Aurantimonadaceae</taxon>
        <taxon>Fulvimarina</taxon>
    </lineage>
</organism>
<sequence>MVEYEIKSRDLEEFDPRAPVAQFRSLLIRGSILFGISIAALGLIAVPAIKNEGLLTAMGGPGIDMMTTGSIGSVDGGGTYRVQRSMTQSGPGDCYIFGDGHRQGAC</sequence>
<keyword evidence="1" id="KW-1133">Transmembrane helix</keyword>
<gene>
    <name evidence="2" type="ORF">DYI37_02385</name>
</gene>
<keyword evidence="3" id="KW-1185">Reference proteome</keyword>
<dbReference type="Proteomes" id="UP000264310">
    <property type="component" value="Unassembled WGS sequence"/>
</dbReference>
<evidence type="ECO:0000256" key="1">
    <source>
        <dbReference type="SAM" id="Phobius"/>
    </source>
</evidence>
<keyword evidence="1" id="KW-0812">Transmembrane</keyword>
<evidence type="ECO:0000313" key="3">
    <source>
        <dbReference type="Proteomes" id="UP000264310"/>
    </source>
</evidence>
<dbReference type="EMBL" id="QURL01000001">
    <property type="protein sequence ID" value="RFC66319.1"/>
    <property type="molecule type" value="Genomic_DNA"/>
</dbReference>
<evidence type="ECO:0000313" key="2">
    <source>
        <dbReference type="EMBL" id="RFC66319.1"/>
    </source>
</evidence>
<name>A0A371XAT1_9HYPH</name>
<keyword evidence="1" id="KW-0472">Membrane</keyword>
<dbReference type="AlphaFoldDB" id="A0A371XAT1"/>
<feature type="transmembrane region" description="Helical" evidence="1">
    <location>
        <begin position="26"/>
        <end position="49"/>
    </location>
</feature>
<proteinExistence type="predicted"/>
<accession>A0A371XAT1</accession>
<comment type="caution">
    <text evidence="2">The sequence shown here is derived from an EMBL/GenBank/DDBJ whole genome shotgun (WGS) entry which is preliminary data.</text>
</comment>
<protein>
    <submittedName>
        <fullName evidence="2">Uncharacterized protein</fullName>
    </submittedName>
</protein>